<dbReference type="Pfam" id="PF00486">
    <property type="entry name" value="Trans_reg_C"/>
    <property type="match status" value="1"/>
</dbReference>
<evidence type="ECO:0000256" key="1">
    <source>
        <dbReference type="ARBA" id="ARBA00023125"/>
    </source>
</evidence>
<dbReference type="PROSITE" id="PS50110">
    <property type="entry name" value="RESPONSE_REGULATORY"/>
    <property type="match status" value="1"/>
</dbReference>
<dbReference type="Gene3D" id="3.40.50.2300">
    <property type="match status" value="1"/>
</dbReference>
<evidence type="ECO:0000256" key="3">
    <source>
        <dbReference type="PROSITE-ProRule" id="PRU01091"/>
    </source>
</evidence>
<keyword evidence="1 3" id="KW-0238">DNA-binding</keyword>
<dbReference type="Proteomes" id="UP001349994">
    <property type="component" value="Unassembled WGS sequence"/>
</dbReference>
<dbReference type="PANTHER" id="PTHR48111">
    <property type="entry name" value="REGULATOR OF RPOS"/>
    <property type="match status" value="1"/>
</dbReference>
<keyword evidence="2" id="KW-0597">Phosphoprotein</keyword>
<feature type="domain" description="OmpR/PhoB-type" evidence="5">
    <location>
        <begin position="122"/>
        <end position="221"/>
    </location>
</feature>
<protein>
    <submittedName>
        <fullName evidence="6">Response regulator transcription factor</fullName>
    </submittedName>
</protein>
<accession>A0ABU6IFK3</accession>
<comment type="caution">
    <text evidence="6">The sequence shown here is derived from an EMBL/GenBank/DDBJ whole genome shotgun (WGS) entry which is preliminary data.</text>
</comment>
<reference evidence="6 7" key="1">
    <citation type="submission" date="2024-01" db="EMBL/GenBank/DDBJ databases">
        <title>novel species in genus Adlercreutzia.</title>
        <authorList>
            <person name="Liu X."/>
        </authorList>
    </citation>
    <scope>NUCLEOTIDE SEQUENCE [LARGE SCALE GENOMIC DNA]</scope>
    <source>
        <strain evidence="6 7">R7</strain>
    </source>
</reference>
<dbReference type="InterPro" id="IPR039420">
    <property type="entry name" value="WalR-like"/>
</dbReference>
<evidence type="ECO:0000313" key="6">
    <source>
        <dbReference type="EMBL" id="MEC4175217.1"/>
    </source>
</evidence>
<dbReference type="InterPro" id="IPR011006">
    <property type="entry name" value="CheY-like_superfamily"/>
</dbReference>
<dbReference type="Gene3D" id="1.10.10.10">
    <property type="entry name" value="Winged helix-like DNA-binding domain superfamily/Winged helix DNA-binding domain"/>
    <property type="match status" value="1"/>
</dbReference>
<dbReference type="Gene3D" id="6.10.250.690">
    <property type="match status" value="1"/>
</dbReference>
<proteinExistence type="predicted"/>
<dbReference type="SMART" id="SM00862">
    <property type="entry name" value="Trans_reg_C"/>
    <property type="match status" value="1"/>
</dbReference>
<dbReference type="SUPFAM" id="SSF52172">
    <property type="entry name" value="CheY-like"/>
    <property type="match status" value="1"/>
</dbReference>
<evidence type="ECO:0000259" key="4">
    <source>
        <dbReference type="PROSITE" id="PS50110"/>
    </source>
</evidence>
<evidence type="ECO:0000313" key="7">
    <source>
        <dbReference type="Proteomes" id="UP001349994"/>
    </source>
</evidence>
<name>A0ABU6IFK3_9ACTN</name>
<dbReference type="EMBL" id="JAYMFF010000002">
    <property type="protein sequence ID" value="MEC4175217.1"/>
    <property type="molecule type" value="Genomic_DNA"/>
</dbReference>
<evidence type="ECO:0000259" key="5">
    <source>
        <dbReference type="PROSITE" id="PS51755"/>
    </source>
</evidence>
<dbReference type="CDD" id="cd17574">
    <property type="entry name" value="REC_OmpR"/>
    <property type="match status" value="1"/>
</dbReference>
<dbReference type="InterPro" id="IPR001789">
    <property type="entry name" value="Sig_transdc_resp-reg_receiver"/>
</dbReference>
<dbReference type="PROSITE" id="PS51755">
    <property type="entry name" value="OMPR_PHOB"/>
    <property type="match status" value="1"/>
</dbReference>
<feature type="domain" description="Response regulatory" evidence="4">
    <location>
        <begin position="1"/>
        <end position="114"/>
    </location>
</feature>
<feature type="modified residue" description="4-aspartylphosphate" evidence="2">
    <location>
        <position position="50"/>
    </location>
</feature>
<dbReference type="Pfam" id="PF00072">
    <property type="entry name" value="Response_reg"/>
    <property type="match status" value="1"/>
</dbReference>
<dbReference type="SMART" id="SM00448">
    <property type="entry name" value="REC"/>
    <property type="match status" value="1"/>
</dbReference>
<evidence type="ECO:0000256" key="2">
    <source>
        <dbReference type="PROSITE-ProRule" id="PRU00169"/>
    </source>
</evidence>
<dbReference type="CDD" id="cd00383">
    <property type="entry name" value="trans_reg_C"/>
    <property type="match status" value="1"/>
</dbReference>
<dbReference type="InterPro" id="IPR001867">
    <property type="entry name" value="OmpR/PhoB-type_DNA-bd"/>
</dbReference>
<organism evidence="6 7">
    <name type="scientific">Adlercreutzia wanghongyangiae</name>
    <dbReference type="NCBI Taxonomy" id="3111451"/>
    <lineage>
        <taxon>Bacteria</taxon>
        <taxon>Bacillati</taxon>
        <taxon>Actinomycetota</taxon>
        <taxon>Coriobacteriia</taxon>
        <taxon>Eggerthellales</taxon>
        <taxon>Eggerthellaceae</taxon>
        <taxon>Adlercreutzia</taxon>
    </lineage>
</organism>
<gene>
    <name evidence="6" type="ORF">VIN30_01995</name>
</gene>
<keyword evidence="7" id="KW-1185">Reference proteome</keyword>
<feature type="DNA-binding region" description="OmpR/PhoB-type" evidence="3">
    <location>
        <begin position="122"/>
        <end position="221"/>
    </location>
</feature>
<dbReference type="InterPro" id="IPR036388">
    <property type="entry name" value="WH-like_DNA-bd_sf"/>
</dbReference>
<sequence length="223" mass="24610">MLIVDDEPELLELVSGILMDAGFTEVFTAGNAAEAVARFRETAPELIILDVMLPDGDGFSLMRQMRSSSEAPVVFLTAKDEPIDRISGLGLGADDYIVKPFLPQELLLRLYAVARRTYRSESDQIVLDGCTVDFSKGEVRRDGETIALTAKEFALLEVLARNRGKIVTVDAICEAVWGGDPFGYEGPLNAHVRRVREKIERDPSHPTSLVTMKGLGFKLRVIE</sequence>
<dbReference type="PANTHER" id="PTHR48111:SF52">
    <property type="entry name" value="TRANSCRIPTIONAL REGULATORY PROTEIN YVRH"/>
    <property type="match status" value="1"/>
</dbReference>